<dbReference type="Proteomes" id="UP000194127">
    <property type="component" value="Unassembled WGS sequence"/>
</dbReference>
<evidence type="ECO:0000313" key="3">
    <source>
        <dbReference type="Proteomes" id="UP000194127"/>
    </source>
</evidence>
<evidence type="ECO:0000256" key="1">
    <source>
        <dbReference type="SAM" id="MobiDB-lite"/>
    </source>
</evidence>
<evidence type="ECO:0000313" key="2">
    <source>
        <dbReference type="EMBL" id="OSX61955.1"/>
    </source>
</evidence>
<feature type="region of interest" description="Disordered" evidence="1">
    <location>
        <begin position="174"/>
        <end position="203"/>
    </location>
</feature>
<accession>A0A1X6N020</accession>
<name>A0A1X6N020_9APHY</name>
<dbReference type="EMBL" id="KZ110597">
    <property type="protein sequence ID" value="OSX61955.1"/>
    <property type="molecule type" value="Genomic_DNA"/>
</dbReference>
<dbReference type="RefSeq" id="XP_024338749.1">
    <property type="nucleotide sequence ID" value="XM_024479035.1"/>
</dbReference>
<dbReference type="AlphaFoldDB" id="A0A1X6N020"/>
<organism evidence="2 3">
    <name type="scientific">Postia placenta MAD-698-R-SB12</name>
    <dbReference type="NCBI Taxonomy" id="670580"/>
    <lineage>
        <taxon>Eukaryota</taxon>
        <taxon>Fungi</taxon>
        <taxon>Dikarya</taxon>
        <taxon>Basidiomycota</taxon>
        <taxon>Agaricomycotina</taxon>
        <taxon>Agaricomycetes</taxon>
        <taxon>Polyporales</taxon>
        <taxon>Adustoporiaceae</taxon>
        <taxon>Rhodonia</taxon>
    </lineage>
</organism>
<reference evidence="2 3" key="1">
    <citation type="submission" date="2017-04" db="EMBL/GenBank/DDBJ databases">
        <title>Genome Sequence of the Model Brown-Rot Fungus Postia placenta SB12.</title>
        <authorList>
            <consortium name="DOE Joint Genome Institute"/>
            <person name="Gaskell J."/>
            <person name="Kersten P."/>
            <person name="Larrondo L.F."/>
            <person name="Canessa P."/>
            <person name="Martinez D."/>
            <person name="Hibbett D."/>
            <person name="Schmoll M."/>
            <person name="Kubicek C.P."/>
            <person name="Martinez A.T."/>
            <person name="Yadav J."/>
            <person name="Master E."/>
            <person name="Magnuson J.K."/>
            <person name="James T."/>
            <person name="Yaver D."/>
            <person name="Berka R."/>
            <person name="Labutti K."/>
            <person name="Lipzen A."/>
            <person name="Aerts A."/>
            <person name="Barry K."/>
            <person name="Henrissat B."/>
            <person name="Blanchette R."/>
            <person name="Grigoriev I."/>
            <person name="Cullen D."/>
        </authorList>
    </citation>
    <scope>NUCLEOTIDE SEQUENCE [LARGE SCALE GENOMIC DNA]</scope>
    <source>
        <strain evidence="2 3">MAD-698-R-SB12</strain>
    </source>
</reference>
<proteinExistence type="predicted"/>
<dbReference type="OrthoDB" id="10275011at2759"/>
<protein>
    <submittedName>
        <fullName evidence="2">Uncharacterized protein</fullName>
    </submittedName>
</protein>
<sequence length="234" mass="25856">MCSIEPFLDKLDVPLASLMATSGDEQPVGIAVDESCWKPGIIRMCAEAESMDTVSPMDTLLDPSIAYWDNASYSPASHASDCDSPVMGMDVAIDASDAHGILPWPGCKKLPAQPQRHSTNQTPETRKNQQLLSLLVKATTAACLSYLIPLYCDARNQSTKISHQRMVIPNLLRKQATHGAKREPPEEDDYVERPPKKTNAHQTRLMSDCVAPVVDESEFYHTNTTRYYTTGTET</sequence>
<gene>
    <name evidence="2" type="ORF">POSPLADRAFT_1046454</name>
</gene>
<dbReference type="GeneID" id="36323985"/>
<keyword evidence="3" id="KW-1185">Reference proteome</keyword>